<gene>
    <name evidence="2" type="ORF">Vbra_16721</name>
</gene>
<dbReference type="EMBL" id="CDMY01000542">
    <property type="protein sequence ID" value="CEM21772.1"/>
    <property type="molecule type" value="Genomic_DNA"/>
</dbReference>
<feature type="chain" id="PRO_5005190082" description="Ubiquitin-like domain-containing protein" evidence="1">
    <location>
        <begin position="21"/>
        <end position="359"/>
    </location>
</feature>
<dbReference type="AlphaFoldDB" id="A0A0G4G207"/>
<protein>
    <recommendedName>
        <fullName evidence="4">Ubiquitin-like domain-containing protein</fullName>
    </recommendedName>
</protein>
<evidence type="ECO:0000313" key="2">
    <source>
        <dbReference type="EMBL" id="CEM21772.1"/>
    </source>
</evidence>
<proteinExistence type="predicted"/>
<evidence type="ECO:0008006" key="4">
    <source>
        <dbReference type="Google" id="ProtNLM"/>
    </source>
</evidence>
<keyword evidence="3" id="KW-1185">Reference proteome</keyword>
<name>A0A0G4G207_VITBC</name>
<dbReference type="VEuPathDB" id="CryptoDB:Vbra_16721"/>
<dbReference type="Proteomes" id="UP000041254">
    <property type="component" value="Unassembled WGS sequence"/>
</dbReference>
<evidence type="ECO:0000313" key="3">
    <source>
        <dbReference type="Proteomes" id="UP000041254"/>
    </source>
</evidence>
<organism evidence="2 3">
    <name type="scientific">Vitrella brassicaformis (strain CCMP3155)</name>
    <dbReference type="NCBI Taxonomy" id="1169540"/>
    <lineage>
        <taxon>Eukaryota</taxon>
        <taxon>Sar</taxon>
        <taxon>Alveolata</taxon>
        <taxon>Colpodellida</taxon>
        <taxon>Vitrellaceae</taxon>
        <taxon>Vitrella</taxon>
    </lineage>
</organism>
<dbReference type="InParanoid" id="A0A0G4G207"/>
<keyword evidence="1" id="KW-0732">Signal</keyword>
<accession>A0A0G4G207</accession>
<evidence type="ECO:0000256" key="1">
    <source>
        <dbReference type="SAM" id="SignalP"/>
    </source>
</evidence>
<sequence length="359" mass="39447">MTSISVLLLLLLLVSQLSVAISPTEAATAGTQSAGFALRRRPIPPLSVSSSANHIAYRDDPKVTVARSIMDVFAAAPVNVYVNITVNGKEKGTFVIKCSPDMDLGDVLEQIWGPPSEIVKDLDTWAFMYKGTKLPVSDTVAEVLENTGGKDAATAITLDVTKAPTKAAIYGFRVGKQVTSALGFILFRSLWEIFKRLVLKWRIRRSSPKKQQKQDSAYKAKREAALPRIVRRRHRVLSRSAEYKTSGWLTTLPSTDNNAGLDSAEFRDALNMRHGRHPPGLTARCDHSNQPLTADHAMCCKRYGLVIRRHNELWDTFAELIGMAWGDAGVRREVVLKEGEEGNGGVRADLVARQAAPSV</sequence>
<reference evidence="2 3" key="1">
    <citation type="submission" date="2014-11" db="EMBL/GenBank/DDBJ databases">
        <authorList>
            <person name="Zhu J."/>
            <person name="Qi W."/>
            <person name="Song R."/>
        </authorList>
    </citation>
    <scope>NUCLEOTIDE SEQUENCE [LARGE SCALE GENOMIC DNA]</scope>
</reference>
<feature type="signal peptide" evidence="1">
    <location>
        <begin position="1"/>
        <end position="20"/>
    </location>
</feature>